<dbReference type="AlphaFoldDB" id="A0A6A4GI12"/>
<dbReference type="Proteomes" id="UP000799118">
    <property type="component" value="Unassembled WGS sequence"/>
</dbReference>
<reference evidence="2" key="1">
    <citation type="journal article" date="2019" name="Environ. Microbiol.">
        <title>Fungal ecological strategies reflected in gene transcription - a case study of two litter decomposers.</title>
        <authorList>
            <person name="Barbi F."/>
            <person name="Kohler A."/>
            <person name="Barry K."/>
            <person name="Baskaran P."/>
            <person name="Daum C."/>
            <person name="Fauchery L."/>
            <person name="Ihrmark K."/>
            <person name="Kuo A."/>
            <person name="LaButti K."/>
            <person name="Lipzen A."/>
            <person name="Morin E."/>
            <person name="Grigoriev I.V."/>
            <person name="Henrissat B."/>
            <person name="Lindahl B."/>
            <person name="Martin F."/>
        </authorList>
    </citation>
    <scope>NUCLEOTIDE SEQUENCE</scope>
    <source>
        <strain evidence="2">JB14</strain>
    </source>
</reference>
<name>A0A6A4GI12_9AGAR</name>
<sequence length="93" mass="9816">MSLHSFPESERTVFPTPPLENYKTGAALTGTKLNFRAQPQAPAAGIVTEFLVPSGTSSGATTFEFVEVYSITEESFSGTVTVPEPTVSTLTGT</sequence>
<protein>
    <submittedName>
        <fullName evidence="2">Uncharacterized protein</fullName>
    </submittedName>
</protein>
<organism evidence="2 3">
    <name type="scientific">Gymnopus androsaceus JB14</name>
    <dbReference type="NCBI Taxonomy" id="1447944"/>
    <lineage>
        <taxon>Eukaryota</taxon>
        <taxon>Fungi</taxon>
        <taxon>Dikarya</taxon>
        <taxon>Basidiomycota</taxon>
        <taxon>Agaricomycotina</taxon>
        <taxon>Agaricomycetes</taxon>
        <taxon>Agaricomycetidae</taxon>
        <taxon>Agaricales</taxon>
        <taxon>Marasmiineae</taxon>
        <taxon>Omphalotaceae</taxon>
        <taxon>Gymnopus</taxon>
    </lineage>
</organism>
<proteinExistence type="predicted"/>
<evidence type="ECO:0000313" key="2">
    <source>
        <dbReference type="EMBL" id="KAE9385181.1"/>
    </source>
</evidence>
<accession>A0A6A4GI12</accession>
<dbReference type="EMBL" id="ML770019">
    <property type="protein sequence ID" value="KAE9385181.1"/>
    <property type="molecule type" value="Genomic_DNA"/>
</dbReference>
<evidence type="ECO:0000256" key="1">
    <source>
        <dbReference type="SAM" id="MobiDB-lite"/>
    </source>
</evidence>
<feature type="region of interest" description="Disordered" evidence="1">
    <location>
        <begin position="1"/>
        <end position="21"/>
    </location>
</feature>
<keyword evidence="3" id="KW-1185">Reference proteome</keyword>
<evidence type="ECO:0000313" key="3">
    <source>
        <dbReference type="Proteomes" id="UP000799118"/>
    </source>
</evidence>
<gene>
    <name evidence="2" type="ORF">BT96DRAFT_1007301</name>
</gene>